<dbReference type="InterPro" id="IPR050564">
    <property type="entry name" value="F420-G6PD/mer"/>
</dbReference>
<dbReference type="Proteomes" id="UP000248764">
    <property type="component" value="Unassembled WGS sequence"/>
</dbReference>
<evidence type="ECO:0000313" key="4">
    <source>
        <dbReference type="Proteomes" id="UP000248764"/>
    </source>
</evidence>
<comment type="caution">
    <text evidence="3">The sequence shown here is derived from an EMBL/GenBank/DDBJ whole genome shotgun (WGS) entry which is preliminary data.</text>
</comment>
<dbReference type="GO" id="GO:0016705">
    <property type="term" value="F:oxidoreductase activity, acting on paired donors, with incorporation or reduction of molecular oxygen"/>
    <property type="evidence" value="ECO:0007669"/>
    <property type="project" value="InterPro"/>
</dbReference>
<dbReference type="EMBL" id="POTW01000026">
    <property type="protein sequence ID" value="PZF83361.1"/>
    <property type="molecule type" value="Genomic_DNA"/>
</dbReference>
<dbReference type="InterPro" id="IPR011251">
    <property type="entry name" value="Luciferase-like_dom"/>
</dbReference>
<evidence type="ECO:0000256" key="1">
    <source>
        <dbReference type="ARBA" id="ARBA00023002"/>
    </source>
</evidence>
<dbReference type="NCBIfam" id="TIGR03557">
    <property type="entry name" value="F420_G6P_family"/>
    <property type="match status" value="1"/>
</dbReference>
<dbReference type="Gene3D" id="3.20.20.30">
    <property type="entry name" value="Luciferase-like domain"/>
    <property type="match status" value="1"/>
</dbReference>
<reference evidence="3 4" key="1">
    <citation type="submission" date="2018-01" db="EMBL/GenBank/DDBJ databases">
        <title>Draft genome sequence of Jiangella sp. GTF31.</title>
        <authorList>
            <person name="Sahin N."/>
            <person name="Ay H."/>
            <person name="Saygin H."/>
        </authorList>
    </citation>
    <scope>NUCLEOTIDE SEQUENCE [LARGE SCALE GENOMIC DNA]</scope>
    <source>
        <strain evidence="3 4">GTF31</strain>
    </source>
</reference>
<dbReference type="AlphaFoldDB" id="A0A2W2B7C0"/>
<evidence type="ECO:0000313" key="3">
    <source>
        <dbReference type="EMBL" id="PZF83361.1"/>
    </source>
</evidence>
<evidence type="ECO:0000259" key="2">
    <source>
        <dbReference type="Pfam" id="PF00296"/>
    </source>
</evidence>
<protein>
    <submittedName>
        <fullName evidence="3">LLM class F420-dependent oxidoreductase</fullName>
    </submittedName>
</protein>
<organism evidence="3 4">
    <name type="scientific">Jiangella anatolica</name>
    <dbReference type="NCBI Taxonomy" id="2670374"/>
    <lineage>
        <taxon>Bacteria</taxon>
        <taxon>Bacillati</taxon>
        <taxon>Actinomycetota</taxon>
        <taxon>Actinomycetes</taxon>
        <taxon>Jiangellales</taxon>
        <taxon>Jiangellaceae</taxon>
        <taxon>Jiangella</taxon>
    </lineage>
</organism>
<proteinExistence type="predicted"/>
<dbReference type="CDD" id="cd01097">
    <property type="entry name" value="Tetrahydromethanopterin_reductase"/>
    <property type="match status" value="1"/>
</dbReference>
<name>A0A2W2B7C0_9ACTN</name>
<keyword evidence="1" id="KW-0560">Oxidoreductase</keyword>
<dbReference type="PANTHER" id="PTHR43244">
    <property type="match status" value="1"/>
</dbReference>
<accession>A0A2W2B7C0</accession>
<dbReference type="RefSeq" id="WP_111255092.1">
    <property type="nucleotide sequence ID" value="NZ_POTW01000026.1"/>
</dbReference>
<gene>
    <name evidence="3" type="ORF">C1I92_13045</name>
</gene>
<dbReference type="SUPFAM" id="SSF51679">
    <property type="entry name" value="Bacterial luciferase-like"/>
    <property type="match status" value="1"/>
</dbReference>
<keyword evidence="4" id="KW-1185">Reference proteome</keyword>
<dbReference type="Pfam" id="PF00296">
    <property type="entry name" value="Bac_luciferase"/>
    <property type="match status" value="1"/>
</dbReference>
<feature type="domain" description="Luciferase-like" evidence="2">
    <location>
        <begin position="1"/>
        <end position="287"/>
    </location>
</feature>
<sequence>MTFGYFLASEDWAPRELIRQAVRAQEAGFEALWISDHFHPWTDQQGQSPFVWSVIGALSRETDLPITTAVTCPTVRIHPAVIAQAAATVAVLHGGRFVLGVGTGEALNEQVTGAPWPLAETRLAMLEEAVAVMRELWTGEVVTRAGEHYRVEHARIYTRPDTPPPVYVSAFAPGAAELAGRIGDGLISTIPDAGLVAAFHRAGGAGKPVQGGVKVCYGADADEAAATAHRFWPNAGLPGELGQVLRTPEHVMQASSMVTPEQIGDSHACGPDADRHVQAISAYLDAGYGDVFVNQIGPDQDAFFDFYAAEVLPRLKERPGP</sequence>
<dbReference type="InterPro" id="IPR036661">
    <property type="entry name" value="Luciferase-like_sf"/>
</dbReference>
<dbReference type="PANTHER" id="PTHR43244:SF1">
    <property type="entry name" value="5,10-METHYLENETETRAHYDROMETHANOPTERIN REDUCTASE"/>
    <property type="match status" value="1"/>
</dbReference>
<dbReference type="InterPro" id="IPR019945">
    <property type="entry name" value="F420_G6P_DH-rel"/>
</dbReference>